<sequence length="768" mass="87538">MYIYTDIVDPQPVSDIVAPLLRIVGINNINYLYGIHQQWHRLDSHRYCPPIDTVLPGLLETSNCLCNRGRGIIVAVPLYIMGHKCCYGFSNETWNMTLYWWMQCFWITKATLSVWITLILITTISAIPVSLHNLQQRTQHNQVLHNESFSTRQPLFKYNSKPINPSVLLNSVLNYKPQVFSLQKFDSPGSDFKNVFKILALPSKLYFYVSSYLLINNLIHKNINMSDSNLSFRQSQIKDNIKLFLDKLNYSDNFSSSQLKILNHNIRKFLIEFLKNTSNISPAKEIPEKQFVNKSQNLALPAFHFNNTLLVFEKINPYETRKSDMEIVMDPYQKIEEHGLLLQELSVDTGSKIVSSTYSSEYPLKVVTNPVNSSFSLYGNILNTLFPIHYSNKSDRSRYLMKKSNLTINNQSKYFTDFYNKHSSRVSNSYDYPKGILKRKIRSVGSNISSGEENSTFESNKNLELFNSSHDVVIKELQFNVTNTDLNLQNNSGMISLINKLKTANSIYEISPNYHSEKWNGIKKEFGGKKTLIALLNSESLEPDLKIVSHFSNKATFKYPKDDEKFNNKELSSASNFLRLSKVDNMLGESLPQIDHIMYVNKEENIRVKSGINSKIFDQTNSSNTKANSRGITELPLFLPLDRKRQIINNVTHGSETNFDHIQKIADVNSSSNISPVILNINDTYSFVNEFGMSTSSEFENNSTQDSDSLLSALGEELNETLPSFSTQNSREKINSSEVIVGMRNSFDAASIIGIIFGIVVLITLTGK</sequence>
<gene>
    <name evidence="2" type="ORF">TMSB3V08_LOCUS10274</name>
</gene>
<dbReference type="EMBL" id="OB796604">
    <property type="protein sequence ID" value="CAD7433603.1"/>
    <property type="molecule type" value="Genomic_DNA"/>
</dbReference>
<name>A0A7R9EHC8_9NEOP</name>
<keyword evidence="1" id="KW-0812">Transmembrane</keyword>
<evidence type="ECO:0000313" key="2">
    <source>
        <dbReference type="EMBL" id="CAD7433603.1"/>
    </source>
</evidence>
<keyword evidence="1" id="KW-1133">Transmembrane helix</keyword>
<organism evidence="2">
    <name type="scientific">Timema monikensis</name>
    <dbReference type="NCBI Taxonomy" id="170555"/>
    <lineage>
        <taxon>Eukaryota</taxon>
        <taxon>Metazoa</taxon>
        <taxon>Ecdysozoa</taxon>
        <taxon>Arthropoda</taxon>
        <taxon>Hexapoda</taxon>
        <taxon>Insecta</taxon>
        <taxon>Pterygota</taxon>
        <taxon>Neoptera</taxon>
        <taxon>Polyneoptera</taxon>
        <taxon>Phasmatodea</taxon>
        <taxon>Timematodea</taxon>
        <taxon>Timematoidea</taxon>
        <taxon>Timematidae</taxon>
        <taxon>Timema</taxon>
    </lineage>
</organism>
<feature type="transmembrane region" description="Helical" evidence="1">
    <location>
        <begin position="112"/>
        <end position="131"/>
    </location>
</feature>
<keyword evidence="1" id="KW-0472">Membrane</keyword>
<feature type="transmembrane region" description="Helical" evidence="1">
    <location>
        <begin position="749"/>
        <end position="767"/>
    </location>
</feature>
<dbReference type="AlphaFoldDB" id="A0A7R9EHC8"/>
<reference evidence="2" key="1">
    <citation type="submission" date="2020-11" db="EMBL/GenBank/DDBJ databases">
        <authorList>
            <person name="Tran Van P."/>
        </authorList>
    </citation>
    <scope>NUCLEOTIDE SEQUENCE</scope>
</reference>
<accession>A0A7R9EHC8</accession>
<protein>
    <submittedName>
        <fullName evidence="2">Uncharacterized protein</fullName>
    </submittedName>
</protein>
<evidence type="ECO:0000256" key="1">
    <source>
        <dbReference type="SAM" id="Phobius"/>
    </source>
</evidence>
<proteinExistence type="predicted"/>